<comment type="similarity">
    <text evidence="3">Belongs to the HAD-like hydrolase superfamily. SerB family.</text>
</comment>
<dbReference type="SFLD" id="SFLDG01136">
    <property type="entry name" value="C1.6:_Phosphoserine_Phosphatas"/>
    <property type="match status" value="1"/>
</dbReference>
<keyword evidence="9" id="KW-0460">Magnesium</keyword>
<evidence type="ECO:0000256" key="13">
    <source>
        <dbReference type="ARBA" id="ARBA00048523"/>
    </source>
</evidence>
<evidence type="ECO:0000256" key="3">
    <source>
        <dbReference type="ARBA" id="ARBA00009184"/>
    </source>
</evidence>
<dbReference type="GO" id="GO:0000287">
    <property type="term" value="F:magnesium ion binding"/>
    <property type="evidence" value="ECO:0007669"/>
    <property type="project" value="TreeGrafter"/>
</dbReference>
<name>A0A9X2BG49_9VIBR</name>
<dbReference type="Proteomes" id="UP001139559">
    <property type="component" value="Unassembled WGS sequence"/>
</dbReference>
<evidence type="ECO:0000256" key="4">
    <source>
        <dbReference type="ARBA" id="ARBA00012640"/>
    </source>
</evidence>
<feature type="domain" description="Phosphoserine phosphatase N-terminal" evidence="15">
    <location>
        <begin position="32"/>
        <end position="94"/>
    </location>
</feature>
<dbReference type="NCBIfam" id="TIGR00338">
    <property type="entry name" value="serB"/>
    <property type="match status" value="1"/>
</dbReference>
<dbReference type="InterPro" id="IPR041449">
    <property type="entry name" value="SerB_N"/>
</dbReference>
<comment type="catalytic activity">
    <reaction evidence="12">
        <text>O-phospho-L-serine + H2O = L-serine + phosphate</text>
        <dbReference type="Rhea" id="RHEA:21208"/>
        <dbReference type="ChEBI" id="CHEBI:15377"/>
        <dbReference type="ChEBI" id="CHEBI:33384"/>
        <dbReference type="ChEBI" id="CHEBI:43474"/>
        <dbReference type="ChEBI" id="CHEBI:57524"/>
        <dbReference type="EC" id="3.1.3.3"/>
    </reaction>
</comment>
<feature type="active site" description="Nucleophile" evidence="14">
    <location>
        <position position="111"/>
    </location>
</feature>
<dbReference type="Gene3D" id="3.40.50.1000">
    <property type="entry name" value="HAD superfamily/HAD-like"/>
    <property type="match status" value="1"/>
</dbReference>
<dbReference type="Pfam" id="PF18429">
    <property type="entry name" value="DUF5609"/>
    <property type="match status" value="1"/>
</dbReference>
<organism evidence="16 17">
    <name type="scientific">Vibrio amylolyticus</name>
    <dbReference type="NCBI Taxonomy" id="2847292"/>
    <lineage>
        <taxon>Bacteria</taxon>
        <taxon>Pseudomonadati</taxon>
        <taxon>Pseudomonadota</taxon>
        <taxon>Gammaproteobacteria</taxon>
        <taxon>Vibrionales</taxon>
        <taxon>Vibrionaceae</taxon>
        <taxon>Vibrio</taxon>
    </lineage>
</organism>
<evidence type="ECO:0000256" key="5">
    <source>
        <dbReference type="ARBA" id="ARBA00015196"/>
    </source>
</evidence>
<evidence type="ECO:0000313" key="17">
    <source>
        <dbReference type="Proteomes" id="UP001139559"/>
    </source>
</evidence>
<keyword evidence="8 16" id="KW-0378">Hydrolase</keyword>
<dbReference type="EC" id="3.1.3.3" evidence="4"/>
<dbReference type="AlphaFoldDB" id="A0A9X2BG49"/>
<dbReference type="GO" id="GO:0006564">
    <property type="term" value="P:L-serine biosynthetic process"/>
    <property type="evidence" value="ECO:0007669"/>
    <property type="project" value="UniProtKB-KW"/>
</dbReference>
<dbReference type="SFLD" id="SFLDF00029">
    <property type="entry name" value="phosphoserine_phosphatase"/>
    <property type="match status" value="1"/>
</dbReference>
<dbReference type="GO" id="GO:0036424">
    <property type="term" value="F:L-phosphoserine phosphatase activity"/>
    <property type="evidence" value="ECO:0007669"/>
    <property type="project" value="InterPro"/>
</dbReference>
<accession>A0A9X2BG49</accession>
<dbReference type="SFLD" id="SFLDG01137">
    <property type="entry name" value="C1.6.1:_Phosphoserine_Phosphat"/>
    <property type="match status" value="1"/>
</dbReference>
<keyword evidence="7" id="KW-0479">Metal-binding</keyword>
<evidence type="ECO:0000256" key="11">
    <source>
        <dbReference type="ARBA" id="ARBA00031693"/>
    </source>
</evidence>
<comment type="caution">
    <text evidence="16">The sequence shown here is derived from an EMBL/GenBank/DDBJ whole genome shotgun (WGS) entry which is preliminary data.</text>
</comment>
<dbReference type="NCBIfam" id="NF008350">
    <property type="entry name" value="PRK11133.1"/>
    <property type="match status" value="1"/>
</dbReference>
<dbReference type="FunFam" id="3.40.50.1000:FF:000048">
    <property type="entry name" value="Phosphoserine phosphatase"/>
    <property type="match status" value="1"/>
</dbReference>
<comment type="pathway">
    <text evidence="2">Amino-acid biosynthesis; L-serine biosynthesis; L-serine from 3-phospho-D-glycerate: step 3/3.</text>
</comment>
<dbReference type="Pfam" id="PF00702">
    <property type="entry name" value="Hydrolase"/>
    <property type="match status" value="1"/>
</dbReference>
<evidence type="ECO:0000256" key="7">
    <source>
        <dbReference type="ARBA" id="ARBA00022723"/>
    </source>
</evidence>
<gene>
    <name evidence="16" type="primary">serB</name>
    <name evidence="16" type="ORF">KP803_04075</name>
</gene>
<dbReference type="PANTHER" id="PTHR43344">
    <property type="entry name" value="PHOSPHOSERINE PHOSPHATASE"/>
    <property type="match status" value="1"/>
</dbReference>
<keyword evidence="17" id="KW-1185">Reference proteome</keyword>
<evidence type="ECO:0000256" key="9">
    <source>
        <dbReference type="ARBA" id="ARBA00022842"/>
    </source>
</evidence>
<dbReference type="FunFam" id="1.10.150.210:FF:000001">
    <property type="entry name" value="Phosphoserine phosphatase"/>
    <property type="match status" value="1"/>
</dbReference>
<comment type="cofactor">
    <cofactor evidence="1">
        <name>Mg(2+)</name>
        <dbReference type="ChEBI" id="CHEBI:18420"/>
    </cofactor>
</comment>
<protein>
    <recommendedName>
        <fullName evidence="5">Phosphoserine phosphatase</fullName>
        <ecNumber evidence="4">3.1.3.3</ecNumber>
    </recommendedName>
    <alternativeName>
        <fullName evidence="11">O-phosphoserine phosphohydrolase</fullName>
    </alternativeName>
</protein>
<dbReference type="SFLD" id="SFLDS00003">
    <property type="entry name" value="Haloacid_Dehalogenase"/>
    <property type="match status" value="1"/>
</dbReference>
<dbReference type="Gene3D" id="3.30.70.2020">
    <property type="match status" value="1"/>
</dbReference>
<keyword evidence="10" id="KW-0718">Serine biosynthesis</keyword>
<dbReference type="InterPro" id="IPR004469">
    <property type="entry name" value="PSP"/>
</dbReference>
<evidence type="ECO:0000256" key="2">
    <source>
        <dbReference type="ARBA" id="ARBA00005135"/>
    </source>
</evidence>
<dbReference type="InterPro" id="IPR023214">
    <property type="entry name" value="HAD_sf"/>
</dbReference>
<dbReference type="Gene3D" id="1.10.150.210">
    <property type="entry name" value="Phosphoserine phosphatase, domain 2"/>
    <property type="match status" value="1"/>
</dbReference>
<proteinExistence type="inferred from homology"/>
<evidence type="ECO:0000256" key="12">
    <source>
        <dbReference type="ARBA" id="ARBA00048138"/>
    </source>
</evidence>
<dbReference type="InterPro" id="IPR036412">
    <property type="entry name" value="HAD-like_sf"/>
</dbReference>
<dbReference type="InterPro" id="IPR050582">
    <property type="entry name" value="HAD-like_SerB"/>
</dbReference>
<dbReference type="CDD" id="cd07500">
    <property type="entry name" value="HAD_PSP"/>
    <property type="match status" value="1"/>
</dbReference>
<reference evidence="16" key="1">
    <citation type="submission" date="2021-11" db="EMBL/GenBank/DDBJ databases">
        <title>Vibrio ZSDE26 sp. nov. and Vibrio ZSDZ34 sp. nov., isolated from coastal seawater in Qingdao.</title>
        <authorList>
            <person name="Zhang P."/>
        </authorList>
    </citation>
    <scope>NUCLEOTIDE SEQUENCE</scope>
    <source>
        <strain evidence="16">ZSDE26</strain>
    </source>
</reference>
<evidence type="ECO:0000256" key="1">
    <source>
        <dbReference type="ARBA" id="ARBA00001946"/>
    </source>
</evidence>
<dbReference type="RefSeq" id="WP_248007557.1">
    <property type="nucleotide sequence ID" value="NZ_JAJHVV010000002.1"/>
</dbReference>
<dbReference type="NCBIfam" id="TIGR01488">
    <property type="entry name" value="HAD-SF-IB"/>
    <property type="match status" value="1"/>
</dbReference>
<dbReference type="SUPFAM" id="SSF56784">
    <property type="entry name" value="HAD-like"/>
    <property type="match status" value="1"/>
</dbReference>
<sequence>MDTLKTLSIRKHTALLNRLPETRLSNQHDKAKANWIVFSTQLSAQSFEEIDAYTGLYTPIVETWKVGHYEVALMSGQLTQAHQDIICALGLDFAALDELPDLSKPGLIVMDMDSTAIQIECIDEIAKLAGVGEEVAEVTERAMQGELDFEQSLRLRVGKLAGADESILSTVRSELPFMPDLEALVATLNALGWKTAIASGGFTYFSDYLKEQLNLHHAQSNTLEIINGKLTGKVLGDVVSAQTKADILFELAEKYDIEQHNTVAVGDGANDLVMMDAAGLGIAYHAKPKVEQQAQTAIRFSGLGGVLCILSAGLVKQQKLSWQSRPSIVNNR</sequence>
<dbReference type="GO" id="GO:0005737">
    <property type="term" value="C:cytoplasm"/>
    <property type="evidence" value="ECO:0007669"/>
    <property type="project" value="TreeGrafter"/>
</dbReference>
<evidence type="ECO:0000256" key="8">
    <source>
        <dbReference type="ARBA" id="ARBA00022801"/>
    </source>
</evidence>
<evidence type="ECO:0000259" key="15">
    <source>
        <dbReference type="Pfam" id="PF18429"/>
    </source>
</evidence>
<evidence type="ECO:0000313" key="16">
    <source>
        <dbReference type="EMBL" id="MCK6262444.1"/>
    </source>
</evidence>
<evidence type="ECO:0000256" key="10">
    <source>
        <dbReference type="ARBA" id="ARBA00023299"/>
    </source>
</evidence>
<comment type="catalytic activity">
    <reaction evidence="13">
        <text>O-phospho-D-serine + H2O = D-serine + phosphate</text>
        <dbReference type="Rhea" id="RHEA:24873"/>
        <dbReference type="ChEBI" id="CHEBI:15377"/>
        <dbReference type="ChEBI" id="CHEBI:35247"/>
        <dbReference type="ChEBI" id="CHEBI:43474"/>
        <dbReference type="ChEBI" id="CHEBI:58680"/>
        <dbReference type="EC" id="3.1.3.3"/>
    </reaction>
</comment>
<feature type="active site" description="Proton donor" evidence="14">
    <location>
        <position position="113"/>
    </location>
</feature>
<evidence type="ECO:0000256" key="6">
    <source>
        <dbReference type="ARBA" id="ARBA00022605"/>
    </source>
</evidence>
<keyword evidence="6" id="KW-0028">Amino-acid biosynthesis</keyword>
<dbReference type="PANTHER" id="PTHR43344:SF2">
    <property type="entry name" value="PHOSPHOSERINE PHOSPHATASE"/>
    <property type="match status" value="1"/>
</dbReference>
<dbReference type="EMBL" id="JAJHVV010000002">
    <property type="protein sequence ID" value="MCK6262444.1"/>
    <property type="molecule type" value="Genomic_DNA"/>
</dbReference>
<evidence type="ECO:0000256" key="14">
    <source>
        <dbReference type="PIRSR" id="PIRSR604469-1"/>
    </source>
</evidence>